<dbReference type="Pfam" id="PF18086">
    <property type="entry name" value="PPIP5K2_N"/>
    <property type="match status" value="1"/>
</dbReference>
<dbReference type="GO" id="GO:0005829">
    <property type="term" value="C:cytosol"/>
    <property type="evidence" value="ECO:0007669"/>
    <property type="project" value="TreeGrafter"/>
</dbReference>
<evidence type="ECO:0000256" key="1">
    <source>
        <dbReference type="ARBA" id="ARBA00033696"/>
    </source>
</evidence>
<comment type="catalytic activity">
    <reaction evidence="1">
        <text>5-diphospho-1D-myo-inositol 1,2,3,4,6-pentakisphosphate + ATP + H(+) = 1,5-bis(diphospho)-1D-myo-inositol 2,3,4,6-tetrakisphosphate + ADP</text>
        <dbReference type="Rhea" id="RHEA:10276"/>
        <dbReference type="ChEBI" id="CHEBI:15378"/>
        <dbReference type="ChEBI" id="CHEBI:30616"/>
        <dbReference type="ChEBI" id="CHEBI:58628"/>
        <dbReference type="ChEBI" id="CHEBI:77983"/>
        <dbReference type="ChEBI" id="CHEBI:456216"/>
        <dbReference type="EC" id="2.7.4.24"/>
    </reaction>
    <physiologicalReaction direction="left-to-right" evidence="1">
        <dbReference type="Rhea" id="RHEA:10277"/>
    </physiologicalReaction>
</comment>
<protein>
    <recommendedName>
        <fullName evidence="3">VIP1 N-terminal domain-containing protein</fullName>
    </recommendedName>
</protein>
<dbReference type="GO" id="GO:0006020">
    <property type="term" value="P:inositol metabolic process"/>
    <property type="evidence" value="ECO:0007669"/>
    <property type="project" value="TreeGrafter"/>
</dbReference>
<dbReference type="PANTHER" id="PTHR12750:SF9">
    <property type="entry name" value="INOSITOL HEXAKISPHOSPHATE AND DIPHOSPHOINOSITOL-PENTAKISPHOSPHATE KINASE"/>
    <property type="match status" value="1"/>
</dbReference>
<proteinExistence type="predicted"/>
<dbReference type="GO" id="GO:0000828">
    <property type="term" value="F:inositol hexakisphosphate kinase activity"/>
    <property type="evidence" value="ECO:0007669"/>
    <property type="project" value="TreeGrafter"/>
</dbReference>
<reference evidence="4 5" key="1">
    <citation type="submission" date="2019-01" db="EMBL/GenBank/DDBJ databases">
        <authorList>
            <person name="Sayadi A."/>
        </authorList>
    </citation>
    <scope>NUCLEOTIDE SEQUENCE [LARGE SCALE GENOMIC DNA]</scope>
</reference>
<dbReference type="EMBL" id="CAACVG010007663">
    <property type="protein sequence ID" value="VEN46475.1"/>
    <property type="molecule type" value="Genomic_DNA"/>
</dbReference>
<dbReference type="InterPro" id="IPR040557">
    <property type="entry name" value="VIP1_N"/>
</dbReference>
<organism evidence="4 5">
    <name type="scientific">Callosobruchus maculatus</name>
    <name type="common">Southern cowpea weevil</name>
    <name type="synonym">Pulse bruchid</name>
    <dbReference type="NCBI Taxonomy" id="64391"/>
    <lineage>
        <taxon>Eukaryota</taxon>
        <taxon>Metazoa</taxon>
        <taxon>Ecdysozoa</taxon>
        <taxon>Arthropoda</taxon>
        <taxon>Hexapoda</taxon>
        <taxon>Insecta</taxon>
        <taxon>Pterygota</taxon>
        <taxon>Neoptera</taxon>
        <taxon>Endopterygota</taxon>
        <taxon>Coleoptera</taxon>
        <taxon>Polyphaga</taxon>
        <taxon>Cucujiformia</taxon>
        <taxon>Chrysomeloidea</taxon>
        <taxon>Chrysomelidae</taxon>
        <taxon>Bruchinae</taxon>
        <taxon>Bruchini</taxon>
        <taxon>Callosobruchus</taxon>
    </lineage>
</organism>
<dbReference type="PANTHER" id="PTHR12750">
    <property type="entry name" value="DIPHOSPHOINOSITOL PENTAKISPHOSPHATE KINASE"/>
    <property type="match status" value="1"/>
</dbReference>
<evidence type="ECO:0000256" key="2">
    <source>
        <dbReference type="ARBA" id="ARBA00034629"/>
    </source>
</evidence>
<evidence type="ECO:0000313" key="5">
    <source>
        <dbReference type="Proteomes" id="UP000410492"/>
    </source>
</evidence>
<dbReference type="GO" id="GO:0032958">
    <property type="term" value="P:inositol phosphate biosynthetic process"/>
    <property type="evidence" value="ECO:0007669"/>
    <property type="project" value="TreeGrafter"/>
</dbReference>
<feature type="domain" description="VIP1 N-terminal" evidence="3">
    <location>
        <begin position="43"/>
        <end position="84"/>
    </location>
</feature>
<feature type="non-terminal residue" evidence="4">
    <location>
        <position position="1"/>
    </location>
</feature>
<name>A0A653CEX9_CALMS</name>
<dbReference type="GO" id="GO:0033857">
    <property type="term" value="F:5-diphosphoinositol pentakisphosphate 1-kinase activity"/>
    <property type="evidence" value="ECO:0007669"/>
    <property type="project" value="TreeGrafter"/>
</dbReference>
<dbReference type="OrthoDB" id="18042at2759"/>
<sequence length="84" mass="9291">HYCPSTSTQSKVAASAHGDLELCDTSDVSLSPQDMDDDGGKVVIVGVCAMEKKTQSKPMKEILTRLQEFEYIKVIVFQEDIILQ</sequence>
<gene>
    <name evidence="4" type="ORF">CALMAC_LOCUS8553</name>
</gene>
<evidence type="ECO:0000313" key="4">
    <source>
        <dbReference type="EMBL" id="VEN46475.1"/>
    </source>
</evidence>
<dbReference type="Gene3D" id="3.40.50.11950">
    <property type="match status" value="1"/>
</dbReference>
<evidence type="ECO:0000259" key="3">
    <source>
        <dbReference type="Pfam" id="PF18086"/>
    </source>
</evidence>
<feature type="non-terminal residue" evidence="4">
    <location>
        <position position="84"/>
    </location>
</feature>
<dbReference type="InterPro" id="IPR037446">
    <property type="entry name" value="His_Pase_VIP1"/>
</dbReference>
<dbReference type="AlphaFoldDB" id="A0A653CEX9"/>
<comment type="catalytic activity">
    <reaction evidence="2">
        <text>1D-myo-inositol hexakisphosphate + ATP = 1-diphospho-1D-myo-inositol 2,3,4,5,6-pentakisphosphate + ADP</text>
        <dbReference type="Rhea" id="RHEA:37459"/>
        <dbReference type="ChEBI" id="CHEBI:30616"/>
        <dbReference type="ChEBI" id="CHEBI:58130"/>
        <dbReference type="ChEBI" id="CHEBI:74946"/>
        <dbReference type="ChEBI" id="CHEBI:456216"/>
        <dbReference type="EC" id="2.7.4.24"/>
    </reaction>
    <physiologicalReaction direction="left-to-right" evidence="2">
        <dbReference type="Rhea" id="RHEA:37460"/>
    </physiologicalReaction>
</comment>
<keyword evidence="5" id="KW-1185">Reference proteome</keyword>
<accession>A0A653CEX9</accession>
<dbReference type="Proteomes" id="UP000410492">
    <property type="component" value="Unassembled WGS sequence"/>
</dbReference>